<evidence type="ECO:0000313" key="3">
    <source>
        <dbReference type="EMBL" id="MBF8191651.1"/>
    </source>
</evidence>
<accession>A0A931AFA6</accession>
<keyword evidence="4" id="KW-1185">Reference proteome</keyword>
<dbReference type="Pfam" id="PF22768">
    <property type="entry name" value="SPP1_Dit"/>
    <property type="match status" value="1"/>
</dbReference>
<evidence type="ECO:0000313" key="4">
    <source>
        <dbReference type="Proteomes" id="UP000605361"/>
    </source>
</evidence>
<evidence type="ECO:0000259" key="2">
    <source>
        <dbReference type="Pfam" id="PF22768"/>
    </source>
</evidence>
<comment type="caution">
    <text evidence="3">The sequence shown here is derived from an EMBL/GenBank/DDBJ whole genome shotgun (WGS) entry which is preliminary data.</text>
</comment>
<proteinExistence type="predicted"/>
<dbReference type="InterPro" id="IPR054738">
    <property type="entry name" value="Siphovirus-type_tail_C"/>
</dbReference>
<dbReference type="EMBL" id="JADOGI010000170">
    <property type="protein sequence ID" value="MBF8191651.1"/>
    <property type="molecule type" value="Genomic_DNA"/>
</dbReference>
<feature type="region of interest" description="Disordered" evidence="1">
    <location>
        <begin position="110"/>
        <end position="131"/>
    </location>
</feature>
<reference evidence="3" key="1">
    <citation type="submission" date="2020-11" db="EMBL/GenBank/DDBJ databases">
        <title>Whole-genome analyses of Nonomuraea sp. K274.</title>
        <authorList>
            <person name="Veyisoglu A."/>
        </authorList>
    </citation>
    <scope>NUCLEOTIDE SEQUENCE</scope>
    <source>
        <strain evidence="3">K274</strain>
    </source>
</reference>
<evidence type="ECO:0000256" key="1">
    <source>
        <dbReference type="SAM" id="MobiDB-lite"/>
    </source>
</evidence>
<sequence length="616" mass="63237">MAPSFRDNTSATSDSATYTIDLPDGVAEGDILVLAQFADVGTLADIPTPSGWTQLLAVNAAGGSVFRGKLWVKEATGSEPPTFSLTHADSADGVAHLIAVQGGALPTTASSSAAGADVNVTTPGTTPDGTDDLEIRIAAATGNANARTFAPAAGFTEPPGGDVQSNTYTFAAVGYRALTSGAATSNAAWTASGAIPGQQRMGFTVTVAAGGTDATVTPDTVAAAAAVPDPEVAIGADPTVGAVDAMTDVPDVGVSAGSEAHPATVAATADVPAPAVTTEDTELVTPATVDAAADVPDPAVSISTNATLNMVEAVAQLYAPTVTADAHVTLAPVQVLADVPGPSVTVPVLPGDAITRPGQIEWNGFLLGSLTPYSWQELQGWTDSAPFISGNVERSDSSGSYPGQPYMAERAINWSTLLKAPRGQVGQIVHDLVMATGPAQTEDEGWLVVWDFDDVQPWLVRAHLSERLPGPINRQARLGLMSGALQWIASDPRRYDPVRSSLTIVKDVETAILNAGNDATPGELRFPGPATGVQVENFTTDRVIAFSTTIGAGETLVIDVKEGTVAIGDVNHLNDLVEGSTSVQDFVFDPDANRLLYTTTSGGTAGMETFWRHAVS</sequence>
<dbReference type="AlphaFoldDB" id="A0A931AFA6"/>
<gene>
    <name evidence="3" type="ORF">ITP53_39355</name>
</gene>
<name>A0A931AFA6_9ACTN</name>
<organism evidence="3 4">
    <name type="scientific">Nonomuraea cypriaca</name>
    <dbReference type="NCBI Taxonomy" id="1187855"/>
    <lineage>
        <taxon>Bacteria</taxon>
        <taxon>Bacillati</taxon>
        <taxon>Actinomycetota</taxon>
        <taxon>Actinomycetes</taxon>
        <taxon>Streptosporangiales</taxon>
        <taxon>Streptosporangiaceae</taxon>
        <taxon>Nonomuraea</taxon>
    </lineage>
</organism>
<protein>
    <recommendedName>
        <fullName evidence="2">Siphovirus-type tail component C-terminal domain-containing protein</fullName>
    </recommendedName>
</protein>
<dbReference type="Proteomes" id="UP000605361">
    <property type="component" value="Unassembled WGS sequence"/>
</dbReference>
<feature type="domain" description="Siphovirus-type tail component C-terminal" evidence="2">
    <location>
        <begin position="520"/>
        <end position="597"/>
    </location>
</feature>
<dbReference type="RefSeq" id="WP_195900558.1">
    <property type="nucleotide sequence ID" value="NZ_JADOGI010000170.1"/>
</dbReference>